<feature type="domain" description="Transketolase-like pyrimidine-binding" evidence="4">
    <location>
        <begin position="12"/>
        <end position="176"/>
    </location>
</feature>
<proteinExistence type="inferred from homology"/>
<dbReference type="GeneID" id="93456965"/>
<keyword evidence="3" id="KW-0786">Thiamine pyrophosphate</keyword>
<dbReference type="FunFam" id="3.40.50.970:FF:000129">
    <property type="entry name" value="Transketolase"/>
    <property type="match status" value="1"/>
</dbReference>
<dbReference type="GO" id="GO:0000287">
    <property type="term" value="F:magnesium ion binding"/>
    <property type="evidence" value="ECO:0007669"/>
    <property type="project" value="UniProtKB-ARBA"/>
</dbReference>
<dbReference type="SMART" id="SM00861">
    <property type="entry name" value="Transket_pyr"/>
    <property type="match status" value="1"/>
</dbReference>
<evidence type="ECO:0000256" key="2">
    <source>
        <dbReference type="ARBA" id="ARBA00007131"/>
    </source>
</evidence>
<evidence type="ECO:0000256" key="1">
    <source>
        <dbReference type="ARBA" id="ARBA00001964"/>
    </source>
</evidence>
<evidence type="ECO:0000259" key="4">
    <source>
        <dbReference type="SMART" id="SM00861"/>
    </source>
</evidence>
<accession>A0A2U9PN21</accession>
<dbReference type="SUPFAM" id="SSF52518">
    <property type="entry name" value="Thiamin diphosphate-binding fold (THDP-binding)"/>
    <property type="match status" value="1"/>
</dbReference>
<evidence type="ECO:0000313" key="5">
    <source>
        <dbReference type="EMBL" id="AWT53134.1"/>
    </source>
</evidence>
<dbReference type="EMBL" id="CP027541">
    <property type="protein sequence ID" value="AWT53134.1"/>
    <property type="molecule type" value="Genomic_DNA"/>
</dbReference>
<dbReference type="Gene3D" id="3.40.50.920">
    <property type="match status" value="1"/>
</dbReference>
<comment type="cofactor">
    <cofactor evidence="1">
        <name>thiamine diphosphate</name>
        <dbReference type="ChEBI" id="CHEBI:58937"/>
    </cofactor>
</comment>
<evidence type="ECO:0000256" key="3">
    <source>
        <dbReference type="ARBA" id="ARBA00023052"/>
    </source>
</evidence>
<dbReference type="Pfam" id="PF02780">
    <property type="entry name" value="Transketolase_C"/>
    <property type="match status" value="1"/>
</dbReference>
<sequence length="344" mass="36725">MRVVQSLRAPYATVLKPYGSALVNLARQKSNIVCLGADLTRQTETDLFRDQLGDRFFNGAMSEQNLMGVAAGLARTGHQVFVNTFGVFATRRPYEQVAMQIAYANLDVKIVGLMPGLSTPGGPSHQATDDIALMRALPNMTVIDVADAREIPQAVTAISEIAGPVYMRLKRGEIPVLFDEDHRLDLDNVVVVDGEADEREPVDLTIFATGMMVATSLAAADALRGIGICVNVVNVACLKPLDTAGVLREARRSAAVVTAENHSVIGGLGSAVAEVMAEAGLAVPLRRVGIQDTFARAASARYLFEHYGLSSQYLVDNAAALCGRDAPYPQVVEVPQEVGAYSPV</sequence>
<dbReference type="InterPro" id="IPR051157">
    <property type="entry name" value="PDH/Transketolase"/>
</dbReference>
<protein>
    <submittedName>
        <fullName evidence="5">Transketoloase, C half</fullName>
    </submittedName>
</protein>
<dbReference type="InterPro" id="IPR009014">
    <property type="entry name" value="Transketo_C/PFOR_II"/>
</dbReference>
<dbReference type="InterPro" id="IPR033248">
    <property type="entry name" value="Transketolase_C"/>
</dbReference>
<evidence type="ECO:0000313" key="6">
    <source>
        <dbReference type="Proteomes" id="UP000011200"/>
    </source>
</evidence>
<comment type="similarity">
    <text evidence="2">Belongs to the transketolase family.</text>
</comment>
<reference evidence="6" key="2">
    <citation type="submission" date="2018-03" db="EMBL/GenBank/DDBJ databases">
        <authorList>
            <person name="Derbyshire K."/>
            <person name="Gray T.A."/>
            <person name="Champion M."/>
        </authorList>
    </citation>
    <scope>NUCLEOTIDE SEQUENCE [LARGE SCALE GENOMIC DNA]</scope>
    <source>
        <strain evidence="6">MKD8</strain>
    </source>
</reference>
<dbReference type="PANTHER" id="PTHR43825:SF1">
    <property type="entry name" value="TRANSKETOLASE-LIKE PYRIMIDINE-BINDING DOMAIN-CONTAINING PROTEIN"/>
    <property type="match status" value="1"/>
</dbReference>
<dbReference type="CDD" id="cd07033">
    <property type="entry name" value="TPP_PYR_DXS_TK_like"/>
    <property type="match status" value="1"/>
</dbReference>
<gene>
    <name evidence="5" type="ORF">D806_021530</name>
</gene>
<name>A0A2U9PN21_MYCSE</name>
<dbReference type="PANTHER" id="PTHR43825">
    <property type="entry name" value="PYRUVATE DEHYDROGENASE E1 COMPONENT"/>
    <property type="match status" value="1"/>
</dbReference>
<dbReference type="InterPro" id="IPR005475">
    <property type="entry name" value="Transketolase-like_Pyr-bd"/>
</dbReference>
<dbReference type="InterPro" id="IPR029061">
    <property type="entry name" value="THDP-binding"/>
</dbReference>
<dbReference type="Proteomes" id="UP000011200">
    <property type="component" value="Chromosome"/>
</dbReference>
<dbReference type="Gene3D" id="3.40.50.970">
    <property type="match status" value="1"/>
</dbReference>
<organism evidence="5 6">
    <name type="scientific">Mycolicibacterium smegmatis (strain MKD8)</name>
    <name type="common">Mycobacterium smegmatis</name>
    <dbReference type="NCBI Taxonomy" id="1214915"/>
    <lineage>
        <taxon>Bacteria</taxon>
        <taxon>Bacillati</taxon>
        <taxon>Actinomycetota</taxon>
        <taxon>Actinomycetes</taxon>
        <taxon>Mycobacteriales</taxon>
        <taxon>Mycobacteriaceae</taxon>
        <taxon>Mycolicibacterium</taxon>
    </lineage>
</organism>
<dbReference type="RefSeq" id="WP_003893542.1">
    <property type="nucleotide sequence ID" value="NZ_CP027541.1"/>
</dbReference>
<dbReference type="Pfam" id="PF02779">
    <property type="entry name" value="Transket_pyr"/>
    <property type="match status" value="1"/>
</dbReference>
<dbReference type="AlphaFoldDB" id="A0A2U9PN21"/>
<dbReference type="SUPFAM" id="SSF52922">
    <property type="entry name" value="TK C-terminal domain-like"/>
    <property type="match status" value="1"/>
</dbReference>
<reference evidence="5 6" key="1">
    <citation type="journal article" date="2013" name="Genome Announc.">
        <title>Draft genome sequence of MKD8, a conjugal recipient Mycobacterium smegmatis strain.</title>
        <authorList>
            <person name="Gray T.A."/>
            <person name="Palumbo M.J."/>
            <person name="Derbyshire K.M."/>
        </authorList>
    </citation>
    <scope>NUCLEOTIDE SEQUENCE [LARGE SCALE GENOMIC DNA]</scope>
    <source>
        <strain evidence="5 6">MKD8</strain>
    </source>
</reference>